<accession>A0A369QCU7</accession>
<dbReference type="OrthoDB" id="669576at2"/>
<dbReference type="InterPro" id="IPR011050">
    <property type="entry name" value="Pectin_lyase_fold/virulence"/>
</dbReference>
<feature type="chain" id="PRO_5016953065" description="Right handed beta helix domain-containing protein" evidence="1">
    <location>
        <begin position="23"/>
        <end position="339"/>
    </location>
</feature>
<proteinExistence type="predicted"/>
<keyword evidence="1" id="KW-0732">Signal</keyword>
<sequence length="339" mass="36740">MLKPLLLSTILLFSLVSTSVYAKILRVGYPGQAKEGIDYPDFQKAHDAAATGDVIQIYQHYGSISGGNVTKKLTIIGFGYLLDKNTGLQAINTPDTNAIYLYFQAGSKGSSVQGLYISGLQIYTNDITVSRCRISYAYLYNNESPLSGLTFKGCYFDGNLQETSQVTKISNLYIVNNIFRSGISLPNSSGFFANNISAYYYSNINLNSFLVKNNIFYDNSIAANGNIFENNIFFFADNATIIGTGNKFSVDMSTVFTNWNNSTIEADNQLTLKAGSPAKGAGKKNDGKVTDAGIFGGEEGDVYKLSGIPDVPAIYKLTAPSKTANTNPYTISVGVRSNN</sequence>
<reference evidence="2 3" key="1">
    <citation type="submission" date="2018-04" db="EMBL/GenBank/DDBJ databases">
        <title>Adhaeribacter sp. HMF7616 genome sequencing and assembly.</title>
        <authorList>
            <person name="Kang H."/>
            <person name="Kang J."/>
            <person name="Cha I."/>
            <person name="Kim H."/>
            <person name="Joh K."/>
        </authorList>
    </citation>
    <scope>NUCLEOTIDE SEQUENCE [LARGE SCALE GENOMIC DNA]</scope>
    <source>
        <strain evidence="2 3">HMF7616</strain>
    </source>
</reference>
<dbReference type="AlphaFoldDB" id="A0A369QCU7"/>
<name>A0A369QCU7_9BACT</name>
<dbReference type="SUPFAM" id="SSF51126">
    <property type="entry name" value="Pectin lyase-like"/>
    <property type="match status" value="1"/>
</dbReference>
<protein>
    <recommendedName>
        <fullName evidence="4">Right handed beta helix domain-containing protein</fullName>
    </recommendedName>
</protein>
<evidence type="ECO:0008006" key="4">
    <source>
        <dbReference type="Google" id="ProtNLM"/>
    </source>
</evidence>
<dbReference type="RefSeq" id="WP_115371953.1">
    <property type="nucleotide sequence ID" value="NZ_QASA01000001.1"/>
</dbReference>
<keyword evidence="3" id="KW-1185">Reference proteome</keyword>
<gene>
    <name evidence="2" type="ORF">AHMF7616_01108</name>
</gene>
<organism evidence="2 3">
    <name type="scientific">Adhaeribacter pallidiroseus</name>
    <dbReference type="NCBI Taxonomy" id="2072847"/>
    <lineage>
        <taxon>Bacteria</taxon>
        <taxon>Pseudomonadati</taxon>
        <taxon>Bacteroidota</taxon>
        <taxon>Cytophagia</taxon>
        <taxon>Cytophagales</taxon>
        <taxon>Hymenobacteraceae</taxon>
        <taxon>Adhaeribacter</taxon>
    </lineage>
</organism>
<evidence type="ECO:0000313" key="2">
    <source>
        <dbReference type="EMBL" id="RDC62514.1"/>
    </source>
</evidence>
<comment type="caution">
    <text evidence="2">The sequence shown here is derived from an EMBL/GenBank/DDBJ whole genome shotgun (WGS) entry which is preliminary data.</text>
</comment>
<feature type="signal peptide" evidence="1">
    <location>
        <begin position="1"/>
        <end position="22"/>
    </location>
</feature>
<evidence type="ECO:0000313" key="3">
    <source>
        <dbReference type="Proteomes" id="UP000253919"/>
    </source>
</evidence>
<evidence type="ECO:0000256" key="1">
    <source>
        <dbReference type="SAM" id="SignalP"/>
    </source>
</evidence>
<dbReference type="Proteomes" id="UP000253919">
    <property type="component" value="Unassembled WGS sequence"/>
</dbReference>
<dbReference type="EMBL" id="QASA01000001">
    <property type="protein sequence ID" value="RDC62514.1"/>
    <property type="molecule type" value="Genomic_DNA"/>
</dbReference>